<dbReference type="KEGG" id="tml:GSTUM_00008927001"/>
<keyword evidence="3" id="KW-1185">Reference proteome</keyword>
<name>D5GJB7_TUBMM</name>
<evidence type="ECO:0000256" key="1">
    <source>
        <dbReference type="SAM" id="MobiDB-lite"/>
    </source>
</evidence>
<evidence type="ECO:0000313" key="2">
    <source>
        <dbReference type="EMBL" id="CAZ84610.1"/>
    </source>
</evidence>
<gene>
    <name evidence="2" type="ORF">GSTUM_00008927001</name>
</gene>
<dbReference type="Proteomes" id="UP000006911">
    <property type="component" value="Unassembled WGS sequence"/>
</dbReference>
<reference evidence="2 3" key="1">
    <citation type="journal article" date="2010" name="Nature">
        <title>Perigord black truffle genome uncovers evolutionary origins and mechanisms of symbiosis.</title>
        <authorList>
            <person name="Martin F."/>
            <person name="Kohler A."/>
            <person name="Murat C."/>
            <person name="Balestrini R."/>
            <person name="Coutinho P.M."/>
            <person name="Jaillon O."/>
            <person name="Montanini B."/>
            <person name="Morin E."/>
            <person name="Noel B."/>
            <person name="Percudani R."/>
            <person name="Porcel B."/>
            <person name="Rubini A."/>
            <person name="Amicucci A."/>
            <person name="Amselem J."/>
            <person name="Anthouard V."/>
            <person name="Arcioni S."/>
            <person name="Artiguenave F."/>
            <person name="Aury J.M."/>
            <person name="Ballario P."/>
            <person name="Bolchi A."/>
            <person name="Brenna A."/>
            <person name="Brun A."/>
            <person name="Buee M."/>
            <person name="Cantarel B."/>
            <person name="Chevalier G."/>
            <person name="Couloux A."/>
            <person name="Da Silva C."/>
            <person name="Denoeud F."/>
            <person name="Duplessis S."/>
            <person name="Ghignone S."/>
            <person name="Hilselberger B."/>
            <person name="Iotti M."/>
            <person name="Marcais B."/>
            <person name="Mello A."/>
            <person name="Miranda M."/>
            <person name="Pacioni G."/>
            <person name="Quesneville H."/>
            <person name="Riccioni C."/>
            <person name="Ruotolo R."/>
            <person name="Splivallo R."/>
            <person name="Stocchi V."/>
            <person name="Tisserant E."/>
            <person name="Viscomi A.R."/>
            <person name="Zambonelli A."/>
            <person name="Zampieri E."/>
            <person name="Henrissat B."/>
            <person name="Lebrun M.H."/>
            <person name="Paolocci F."/>
            <person name="Bonfante P."/>
            <person name="Ottonello S."/>
            <person name="Wincker P."/>
        </authorList>
    </citation>
    <scope>NUCLEOTIDE SEQUENCE [LARGE SCALE GENOMIC DNA]</scope>
    <source>
        <strain evidence="2 3">Mel28</strain>
    </source>
</reference>
<protein>
    <submittedName>
        <fullName evidence="2">(Perigord truffle) hypothetical protein</fullName>
    </submittedName>
</protein>
<dbReference type="HOGENOM" id="CLU_2238583_0_0_1"/>
<organism evidence="2 3">
    <name type="scientific">Tuber melanosporum (strain Mel28)</name>
    <name type="common">Perigord black truffle</name>
    <dbReference type="NCBI Taxonomy" id="656061"/>
    <lineage>
        <taxon>Eukaryota</taxon>
        <taxon>Fungi</taxon>
        <taxon>Dikarya</taxon>
        <taxon>Ascomycota</taxon>
        <taxon>Pezizomycotina</taxon>
        <taxon>Pezizomycetes</taxon>
        <taxon>Pezizales</taxon>
        <taxon>Tuberaceae</taxon>
        <taxon>Tuber</taxon>
    </lineage>
</organism>
<proteinExistence type="predicted"/>
<dbReference type="InParanoid" id="D5GJB7"/>
<feature type="region of interest" description="Disordered" evidence="1">
    <location>
        <begin position="1"/>
        <end position="21"/>
    </location>
</feature>
<accession>D5GJB7</accession>
<evidence type="ECO:0000313" key="3">
    <source>
        <dbReference type="Proteomes" id="UP000006911"/>
    </source>
</evidence>
<dbReference type="AlphaFoldDB" id="D5GJB7"/>
<dbReference type="EMBL" id="FN430330">
    <property type="protein sequence ID" value="CAZ84610.1"/>
    <property type="molecule type" value="Genomic_DNA"/>
</dbReference>
<sequence>MRSSGLPGEDWGRSEGRTGGLRLSPEEMLEYAHIVVGEENICQTPVRLMILLSLDTCQLYKLFSARYAYGALFVGLLEIVNSGRVLHSSEHIEYSEGMKNRVHEY</sequence>